<name>A0A151I0I8_9HYME</name>
<evidence type="ECO:0000256" key="1">
    <source>
        <dbReference type="SAM" id="MobiDB-lite"/>
    </source>
</evidence>
<organism evidence="2 3">
    <name type="scientific">Atta colombica</name>
    <dbReference type="NCBI Taxonomy" id="520822"/>
    <lineage>
        <taxon>Eukaryota</taxon>
        <taxon>Metazoa</taxon>
        <taxon>Ecdysozoa</taxon>
        <taxon>Arthropoda</taxon>
        <taxon>Hexapoda</taxon>
        <taxon>Insecta</taxon>
        <taxon>Pterygota</taxon>
        <taxon>Neoptera</taxon>
        <taxon>Endopterygota</taxon>
        <taxon>Hymenoptera</taxon>
        <taxon>Apocrita</taxon>
        <taxon>Aculeata</taxon>
        <taxon>Formicoidea</taxon>
        <taxon>Formicidae</taxon>
        <taxon>Myrmicinae</taxon>
        <taxon>Atta</taxon>
    </lineage>
</organism>
<feature type="non-terminal residue" evidence="2">
    <location>
        <position position="1"/>
    </location>
</feature>
<evidence type="ECO:0000313" key="3">
    <source>
        <dbReference type="Proteomes" id="UP000078540"/>
    </source>
</evidence>
<feature type="compositionally biased region" description="Basic and acidic residues" evidence="1">
    <location>
        <begin position="1"/>
        <end position="16"/>
    </location>
</feature>
<gene>
    <name evidence="2" type="ORF">ALC53_10925</name>
</gene>
<protein>
    <submittedName>
        <fullName evidence="2">Uncharacterized protein</fullName>
    </submittedName>
</protein>
<keyword evidence="3" id="KW-1185">Reference proteome</keyword>
<dbReference type="Proteomes" id="UP000078540">
    <property type="component" value="Unassembled WGS sequence"/>
</dbReference>
<accession>A0A151I0I8</accession>
<proteinExistence type="predicted"/>
<feature type="compositionally biased region" description="Gly residues" evidence="1">
    <location>
        <begin position="35"/>
        <end position="46"/>
    </location>
</feature>
<sequence length="79" mass="8131">EREKGLVGGSERENWSERAGPPPHVRPLVVVLNGNDGGGGGGGGKGGESKVGCWPPPPYITLVGQVLRGSPRKNITAFS</sequence>
<dbReference type="AlphaFoldDB" id="A0A151I0I8"/>
<feature type="region of interest" description="Disordered" evidence="1">
    <location>
        <begin position="1"/>
        <end position="52"/>
    </location>
</feature>
<reference evidence="2 3" key="1">
    <citation type="submission" date="2015-09" db="EMBL/GenBank/DDBJ databases">
        <title>Atta colombica WGS genome.</title>
        <authorList>
            <person name="Nygaard S."/>
            <person name="Hu H."/>
            <person name="Boomsma J."/>
            <person name="Zhang G."/>
        </authorList>
    </citation>
    <scope>NUCLEOTIDE SEQUENCE [LARGE SCALE GENOMIC DNA]</scope>
    <source>
        <strain evidence="2">Treedump-2</strain>
        <tissue evidence="2">Whole body</tissue>
    </source>
</reference>
<evidence type="ECO:0000313" key="2">
    <source>
        <dbReference type="EMBL" id="KYM78634.1"/>
    </source>
</evidence>
<dbReference type="EMBL" id="KQ976650">
    <property type="protein sequence ID" value="KYM78634.1"/>
    <property type="molecule type" value="Genomic_DNA"/>
</dbReference>